<keyword evidence="1" id="KW-0472">Membrane</keyword>
<comment type="caution">
    <text evidence="2">The sequence shown here is derived from an EMBL/GenBank/DDBJ whole genome shotgun (WGS) entry which is preliminary data.</text>
</comment>
<dbReference type="AlphaFoldDB" id="A0A0N0LT63"/>
<evidence type="ECO:0000313" key="3">
    <source>
        <dbReference type="Proteomes" id="UP000037997"/>
    </source>
</evidence>
<name>A0A0N0LT63_9HELI</name>
<feature type="transmembrane region" description="Helical" evidence="1">
    <location>
        <begin position="20"/>
        <end position="42"/>
    </location>
</feature>
<sequence>MLVCDFSPKNTFKISCCSFVRVLVLIAFKFSFACCKCVFSILFIKCPACAIRPFWLCIIFIGSRALRIGYLAVVASQPFAKVSASSLLSVSFSCGLSFMTLKPCDTALLPTAPPKNPSANLLGSKPTIFPFSSVSIPATLPLTNPAPMWALLCIFSAFVV</sequence>
<dbReference type="EMBL" id="JNOC01000079">
    <property type="protein sequence ID" value="KPH54849.1"/>
    <property type="molecule type" value="Genomic_DNA"/>
</dbReference>
<proteinExistence type="predicted"/>
<feature type="transmembrane region" description="Helical" evidence="1">
    <location>
        <begin position="54"/>
        <end position="73"/>
    </location>
</feature>
<gene>
    <name evidence="2" type="ORF">HPU229334_11365</name>
</gene>
<reference evidence="2 3" key="1">
    <citation type="submission" date="2014-06" db="EMBL/GenBank/DDBJ databases">
        <title>Helicobacter pullorum isolates in fresh chicken meat - phenotypic and genotypic features.</title>
        <authorList>
            <person name="Borges V."/>
            <person name="Santos A."/>
            <person name="Correia C.B."/>
            <person name="Saraiva M."/>
            <person name="Menard A."/>
            <person name="Vieira L."/>
            <person name="Sampaio D.A."/>
            <person name="Gomes J.P."/>
            <person name="Oleastro M."/>
        </authorList>
    </citation>
    <scope>NUCLEOTIDE SEQUENCE [LARGE SCALE GENOMIC DNA]</scope>
    <source>
        <strain evidence="2 3">229334/12</strain>
    </source>
</reference>
<evidence type="ECO:0000256" key="1">
    <source>
        <dbReference type="SAM" id="Phobius"/>
    </source>
</evidence>
<protein>
    <submittedName>
        <fullName evidence="2">Uncharacterized protein</fullName>
    </submittedName>
</protein>
<evidence type="ECO:0000313" key="2">
    <source>
        <dbReference type="EMBL" id="KPH54849.1"/>
    </source>
</evidence>
<keyword evidence="1" id="KW-1133">Transmembrane helix</keyword>
<dbReference type="Proteomes" id="UP000037997">
    <property type="component" value="Unassembled WGS sequence"/>
</dbReference>
<keyword evidence="1" id="KW-0812">Transmembrane</keyword>
<organism evidence="2 3">
    <name type="scientific">Helicobacter pullorum</name>
    <dbReference type="NCBI Taxonomy" id="35818"/>
    <lineage>
        <taxon>Bacteria</taxon>
        <taxon>Pseudomonadati</taxon>
        <taxon>Campylobacterota</taxon>
        <taxon>Epsilonproteobacteria</taxon>
        <taxon>Campylobacterales</taxon>
        <taxon>Helicobacteraceae</taxon>
        <taxon>Helicobacter</taxon>
    </lineage>
</organism>
<accession>A0A0N0LT63</accession>